<protein>
    <submittedName>
        <fullName evidence="1">Uncharacterized protein</fullName>
    </submittedName>
</protein>
<reference evidence="1" key="1">
    <citation type="submission" date="2018-05" db="EMBL/GenBank/DDBJ databases">
        <authorList>
            <person name="Lanie J.A."/>
            <person name="Ng W.-L."/>
            <person name="Kazmierczak K.M."/>
            <person name="Andrzejewski T.M."/>
            <person name="Davidsen T.M."/>
            <person name="Wayne K.J."/>
            <person name="Tettelin H."/>
            <person name="Glass J.I."/>
            <person name="Rusch D."/>
            <person name="Podicherti R."/>
            <person name="Tsui H.-C.T."/>
            <person name="Winkler M.E."/>
        </authorList>
    </citation>
    <scope>NUCLEOTIDE SEQUENCE</scope>
</reference>
<accession>A0A382L7P5</accession>
<sequence>KYSYKEIDSIIFAFKKVWSNLSSLR</sequence>
<evidence type="ECO:0000313" key="1">
    <source>
        <dbReference type="EMBL" id="SVC32680.1"/>
    </source>
</evidence>
<dbReference type="AlphaFoldDB" id="A0A382L7P5"/>
<name>A0A382L7P5_9ZZZZ</name>
<organism evidence="1">
    <name type="scientific">marine metagenome</name>
    <dbReference type="NCBI Taxonomy" id="408172"/>
    <lineage>
        <taxon>unclassified sequences</taxon>
        <taxon>metagenomes</taxon>
        <taxon>ecological metagenomes</taxon>
    </lineage>
</organism>
<feature type="non-terminal residue" evidence="1">
    <location>
        <position position="1"/>
    </location>
</feature>
<gene>
    <name evidence="1" type="ORF">METZ01_LOCUS285534</name>
</gene>
<dbReference type="EMBL" id="UINC01085283">
    <property type="protein sequence ID" value="SVC32680.1"/>
    <property type="molecule type" value="Genomic_DNA"/>
</dbReference>
<proteinExistence type="predicted"/>